<dbReference type="PANTHER" id="PTHR33531:SF10">
    <property type="entry name" value="BLR7895 PROTEIN"/>
    <property type="match status" value="1"/>
</dbReference>
<organism evidence="2">
    <name type="scientific">hydrocarbon metagenome</name>
    <dbReference type="NCBI Taxonomy" id="938273"/>
    <lineage>
        <taxon>unclassified sequences</taxon>
        <taxon>metagenomes</taxon>
        <taxon>ecological metagenomes</taxon>
    </lineage>
</organism>
<sequence>MTPEEYRSILSKAIDREVESYTFYRNVSDKVKDANLKKMFGELAGDETKHREFLQGLLAKDPKQLNISASKNYKIAESVAAPKLSPDMKPLDGLTLAIKKELEAMQMYTQLAEAQADAAQKKLFMDLAAMERGHKSRLEDIYTGMAFPESW</sequence>
<protein>
    <submittedName>
        <fullName evidence="2">Rubrerythrin</fullName>
    </submittedName>
</protein>
<dbReference type="AlphaFoldDB" id="A0A0W8F5M1"/>
<evidence type="ECO:0000313" key="2">
    <source>
        <dbReference type="EMBL" id="KUG15699.1"/>
    </source>
</evidence>
<proteinExistence type="predicted"/>
<feature type="domain" description="Rubrerythrin diiron-binding" evidence="1">
    <location>
        <begin position="9"/>
        <end position="141"/>
    </location>
</feature>
<accession>A0A0W8F5M1</accession>
<dbReference type="EMBL" id="LNQE01001537">
    <property type="protein sequence ID" value="KUG15699.1"/>
    <property type="molecule type" value="Genomic_DNA"/>
</dbReference>
<comment type="caution">
    <text evidence="2">The sequence shown here is derived from an EMBL/GenBank/DDBJ whole genome shotgun (WGS) entry which is preliminary data.</text>
</comment>
<dbReference type="GO" id="GO:0046872">
    <property type="term" value="F:metal ion binding"/>
    <property type="evidence" value="ECO:0007669"/>
    <property type="project" value="InterPro"/>
</dbReference>
<gene>
    <name evidence="2" type="ORF">ASZ90_014619</name>
</gene>
<dbReference type="InterPro" id="IPR009078">
    <property type="entry name" value="Ferritin-like_SF"/>
</dbReference>
<reference evidence="2" key="1">
    <citation type="journal article" date="2015" name="Proc. Natl. Acad. Sci. U.S.A.">
        <title>Networks of energetic and metabolic interactions define dynamics in microbial communities.</title>
        <authorList>
            <person name="Embree M."/>
            <person name="Liu J.K."/>
            <person name="Al-Bassam M.M."/>
            <person name="Zengler K."/>
        </authorList>
    </citation>
    <scope>NUCLEOTIDE SEQUENCE</scope>
</reference>
<name>A0A0W8F5M1_9ZZZZ</name>
<dbReference type="Pfam" id="PF02915">
    <property type="entry name" value="Rubrerythrin"/>
    <property type="match status" value="1"/>
</dbReference>
<dbReference type="GO" id="GO:0016491">
    <property type="term" value="F:oxidoreductase activity"/>
    <property type="evidence" value="ECO:0007669"/>
    <property type="project" value="InterPro"/>
</dbReference>
<dbReference type="InterPro" id="IPR012347">
    <property type="entry name" value="Ferritin-like"/>
</dbReference>
<evidence type="ECO:0000259" key="1">
    <source>
        <dbReference type="Pfam" id="PF02915"/>
    </source>
</evidence>
<dbReference type="PANTHER" id="PTHR33531">
    <property type="entry name" value="RUBRERYTHRIN SUBFAMILY"/>
    <property type="match status" value="1"/>
</dbReference>
<dbReference type="CDD" id="cd01045">
    <property type="entry name" value="Ferritin_like_AB"/>
    <property type="match status" value="1"/>
</dbReference>
<dbReference type="InterPro" id="IPR003251">
    <property type="entry name" value="Rr_diiron-bd_dom"/>
</dbReference>
<dbReference type="SUPFAM" id="SSF47240">
    <property type="entry name" value="Ferritin-like"/>
    <property type="match status" value="1"/>
</dbReference>
<dbReference type="Gene3D" id="1.20.1260.10">
    <property type="match status" value="1"/>
</dbReference>